<evidence type="ECO:0000313" key="1">
    <source>
        <dbReference type="EMBL" id="EHH11101.1"/>
    </source>
</evidence>
<dbReference type="AlphaFoldDB" id="G6YAV0"/>
<gene>
    <name evidence="1" type="ORF">MEA186_15362</name>
</gene>
<sequence length="46" mass="5085">MALILQHWRLAKSVTSVLLRSRGEDGGSQMRGGADLYPLTRAVIIF</sequence>
<proteinExistence type="predicted"/>
<reference evidence="1 2" key="1">
    <citation type="journal article" date="2012" name="J. Bacteriol.">
        <title>Draft Genome Sequence of Plant Growth-Promoting Rhizobium Mesorhizobium amorphae, Isolated from Zinc-Lead Mine Tailings.</title>
        <authorList>
            <person name="Hao X."/>
            <person name="Lin Y."/>
            <person name="Johnstone L."/>
            <person name="Baltrus D.A."/>
            <person name="Miller S.J."/>
            <person name="Wei G."/>
            <person name="Rensing C."/>
        </authorList>
    </citation>
    <scope>NUCLEOTIDE SEQUENCE [LARGE SCALE GENOMIC DNA]</scope>
    <source>
        <strain evidence="1 2">CCNWGS0123</strain>
    </source>
</reference>
<dbReference type="Proteomes" id="UP000002949">
    <property type="component" value="Unassembled WGS sequence"/>
</dbReference>
<accession>G6YAV0</accession>
<keyword evidence="2" id="KW-1185">Reference proteome</keyword>
<organism evidence="1 2">
    <name type="scientific">Mesorhizobium amorphae CCNWGS0123</name>
    <dbReference type="NCBI Taxonomy" id="1082933"/>
    <lineage>
        <taxon>Bacteria</taxon>
        <taxon>Pseudomonadati</taxon>
        <taxon>Pseudomonadota</taxon>
        <taxon>Alphaproteobacteria</taxon>
        <taxon>Hyphomicrobiales</taxon>
        <taxon>Phyllobacteriaceae</taxon>
        <taxon>Mesorhizobium</taxon>
    </lineage>
</organism>
<dbReference type="EMBL" id="AGSN01000113">
    <property type="protein sequence ID" value="EHH11101.1"/>
    <property type="molecule type" value="Genomic_DNA"/>
</dbReference>
<evidence type="ECO:0000313" key="2">
    <source>
        <dbReference type="Proteomes" id="UP000002949"/>
    </source>
</evidence>
<name>G6YAV0_9HYPH</name>
<protein>
    <submittedName>
        <fullName evidence="1">Uncharacterized protein</fullName>
    </submittedName>
</protein>